<keyword evidence="4" id="KW-1185">Reference proteome</keyword>
<feature type="domain" description="Metallo-beta-lactamase" evidence="2">
    <location>
        <begin position="65"/>
        <end position="232"/>
    </location>
</feature>
<dbReference type="InterPro" id="IPR001279">
    <property type="entry name" value="Metallo-B-lactamas"/>
</dbReference>
<dbReference type="PANTHER" id="PTHR46233">
    <property type="entry name" value="HYDROXYACYLGLUTATHIONE HYDROLASE GLOC"/>
    <property type="match status" value="1"/>
</dbReference>
<dbReference type="EMBL" id="BAFC01000128">
    <property type="protein sequence ID" value="GAB41452.1"/>
    <property type="molecule type" value="Genomic_DNA"/>
</dbReference>
<protein>
    <recommendedName>
        <fullName evidence="2">Metallo-beta-lactamase domain-containing protein</fullName>
    </recommendedName>
</protein>
<name>H5U6U4_9ACTN</name>
<dbReference type="Proteomes" id="UP000005845">
    <property type="component" value="Unassembled WGS sequence"/>
</dbReference>
<dbReference type="AlphaFoldDB" id="H5U6U4"/>
<proteinExistence type="predicted"/>
<evidence type="ECO:0000256" key="1">
    <source>
        <dbReference type="SAM" id="MobiDB-lite"/>
    </source>
</evidence>
<organism evidence="3 4">
    <name type="scientific">Gordonia sputi NBRC 100414</name>
    <dbReference type="NCBI Taxonomy" id="1089453"/>
    <lineage>
        <taxon>Bacteria</taxon>
        <taxon>Bacillati</taxon>
        <taxon>Actinomycetota</taxon>
        <taxon>Actinomycetes</taxon>
        <taxon>Mycobacteriales</taxon>
        <taxon>Gordoniaceae</taxon>
        <taxon>Gordonia</taxon>
    </lineage>
</organism>
<gene>
    <name evidence="3" type="ORF">GOSPT_130_00280</name>
</gene>
<evidence type="ECO:0000313" key="3">
    <source>
        <dbReference type="EMBL" id="GAB41452.1"/>
    </source>
</evidence>
<dbReference type="InterPro" id="IPR036866">
    <property type="entry name" value="RibonucZ/Hydroxyglut_hydro"/>
</dbReference>
<feature type="compositionally biased region" description="Basic and acidic residues" evidence="1">
    <location>
        <begin position="243"/>
        <end position="253"/>
    </location>
</feature>
<dbReference type="Gene3D" id="3.60.15.10">
    <property type="entry name" value="Ribonuclease Z/Hydroxyacylglutathione hydrolase-like"/>
    <property type="match status" value="1"/>
</dbReference>
<dbReference type="eggNOG" id="COG0491">
    <property type="taxonomic scope" value="Bacteria"/>
</dbReference>
<reference evidence="3 4" key="1">
    <citation type="submission" date="2012-02" db="EMBL/GenBank/DDBJ databases">
        <title>Whole genome shotgun sequence of Gordonia sputi NBRC 100414.</title>
        <authorList>
            <person name="Yoshida I."/>
            <person name="Hosoyama A."/>
            <person name="Tsuchikane K."/>
            <person name="Katsumata H."/>
            <person name="Yamazaki S."/>
            <person name="Fujita N."/>
        </authorList>
    </citation>
    <scope>NUCLEOTIDE SEQUENCE [LARGE SCALE GENOMIC DNA]</scope>
    <source>
        <strain evidence="3 4">NBRC 100414</strain>
    </source>
</reference>
<dbReference type="PANTHER" id="PTHR46233:SF1">
    <property type="entry name" value="CONSERVED PROTEIN"/>
    <property type="match status" value="1"/>
</dbReference>
<evidence type="ECO:0000259" key="2">
    <source>
        <dbReference type="SMART" id="SM00849"/>
    </source>
</evidence>
<evidence type="ECO:0000313" key="4">
    <source>
        <dbReference type="Proteomes" id="UP000005845"/>
    </source>
</evidence>
<dbReference type="SMART" id="SM00849">
    <property type="entry name" value="Lactamase_B"/>
    <property type="match status" value="1"/>
</dbReference>
<sequence length="253" mass="26990">MSTIRGPPGVPIHVRPVDLRGYAEFMTSSNLTITDDYTGDLSETGPQRRTLSNASIVKISVGPMDNNVYIVTSAATGDQLIIDAANDADTIRGVLDELDGAPRTIFTTHQHYDHWQALADVAAATGAPTAAGRIDAPELPVTPDILLDDGDVLTVGDLTFDAIHLVGHTPGSIALALTDPASGVVHLFTGDSLFPGGVGKTWAPGDFDTLVDDVETKLFERYPDSTVVYPGHGKDTTLGTERPSLDEWRERGW</sequence>
<dbReference type="CDD" id="cd06262">
    <property type="entry name" value="metallo-hydrolase-like_MBL-fold"/>
    <property type="match status" value="1"/>
</dbReference>
<dbReference type="InterPro" id="IPR051453">
    <property type="entry name" value="MBL_Glyoxalase_II"/>
</dbReference>
<dbReference type="SUPFAM" id="SSF56281">
    <property type="entry name" value="Metallo-hydrolase/oxidoreductase"/>
    <property type="match status" value="1"/>
</dbReference>
<dbReference type="Pfam" id="PF00753">
    <property type="entry name" value="Lactamase_B"/>
    <property type="match status" value="1"/>
</dbReference>
<accession>H5U6U4</accession>
<comment type="caution">
    <text evidence="3">The sequence shown here is derived from an EMBL/GenBank/DDBJ whole genome shotgun (WGS) entry which is preliminary data.</text>
</comment>
<feature type="region of interest" description="Disordered" evidence="1">
    <location>
        <begin position="231"/>
        <end position="253"/>
    </location>
</feature>